<keyword evidence="1" id="KW-0175">Coiled coil</keyword>
<evidence type="ECO:0000313" key="4">
    <source>
        <dbReference type="EMBL" id="KAG5476497.1"/>
    </source>
</evidence>
<dbReference type="EMBL" id="JAFEUZ010000026">
    <property type="protein sequence ID" value="KAG5476497.1"/>
    <property type="molecule type" value="Genomic_DNA"/>
</dbReference>
<name>A0A836KKP1_9TRYP</name>
<evidence type="ECO:0000256" key="2">
    <source>
        <dbReference type="SAM" id="MobiDB-lite"/>
    </source>
</evidence>
<accession>A0A836KKP1</accession>
<evidence type="ECO:0000256" key="1">
    <source>
        <dbReference type="SAM" id="Coils"/>
    </source>
</evidence>
<dbReference type="AlphaFoldDB" id="A0A836KKP1"/>
<keyword evidence="5" id="KW-1185">Reference proteome</keyword>
<sequence length="842" mass="93096">MSDYQSSDLQFEVAPSTTEATSAGTLVLGDCSDLHIGDYVGFQCIDPSKDWKLSLGRVTSFPSLCTVKVSVYDAVNDTAVTRDPLSEVELREKAGAANKMEVWHNREALREDLILEQTKEQAATQRLFAAREKTAARQITIGDRVTKSLEKLDKARIDLQEIPPKEWRDLRSPCLPPDEVIGMLRSVMLIIYEDGVTVWEEIQEVLRRSDFMDRVMSWDCTVTPMSLTRRRRIVALCAGEDVGGLYLKKRRRSGSRGVAPTGPLVVSAKSSNPSNVAVLDECMRAWINAQLACSEAAREQEVMINKCFAEQQEQRVLLREINDMRVGIASMEMQMLEMKSTILGVDNTPKPIMPLEAYPTDTVFYRRTYPGLAGRLVEDVILRNAIIFNFGAITSEDQEGYIRLNATQADFLRSAVIAANVRHDADEMEELLARKEREEQEMADLKARIEELRSRPSLTAEEEEELAQLQRLYADAERRHLVTLSRIADLYACGRGAREITLAIKRPEFCYTRLHCKMSGDWDVILQDPARYSEMLAAFCEDVSGLLNIPASYVLDIDASSGSLLIDFTVKHSGDLDDEELQNLINKGPFSALCMFYEKVTLKKTSPLNTSQQQEMYDLEQRHAMLLPISGMGIKQTLADYYNADGSLDDEFSDDVRASPYYCRPSITIQILREDYDDVMVRGPFEQHARGAGKGPNMDMEASTMAPIEGAYESKEEDGSAGVTQATSGLTETGDGAHDMESEPPTEVRGRTTTLGDEVPPAEAAVTVSAPIEEEDKAAADGNTDSREDAATVGKGADAARPGGKASSSTTSSTSSSASKKKSPKASSSKRSSKGSSTNRKP</sequence>
<proteinExistence type="predicted"/>
<reference evidence="4 5" key="1">
    <citation type="submission" date="2021-03" db="EMBL/GenBank/DDBJ databases">
        <title>Leishmania (Mundinia) martiniquensis Genome sequencing and assembly.</title>
        <authorList>
            <person name="Almutairi H."/>
            <person name="Gatherer D."/>
        </authorList>
    </citation>
    <scope>NUCLEOTIDE SEQUENCE [LARGE SCALE GENOMIC DNA]</scope>
    <source>
        <strain evidence="4">LSCM1</strain>
    </source>
</reference>
<feature type="compositionally biased region" description="Polar residues" evidence="2">
    <location>
        <begin position="722"/>
        <end position="731"/>
    </location>
</feature>
<dbReference type="KEGG" id="lmat:92514236"/>
<feature type="region of interest" description="Disordered" evidence="2">
    <location>
        <begin position="712"/>
        <end position="842"/>
    </location>
</feature>
<feature type="compositionally biased region" description="Low complexity" evidence="2">
    <location>
        <begin position="803"/>
        <end position="818"/>
    </location>
</feature>
<gene>
    <name evidence="4" type="ORF">LSCM1_04209</name>
</gene>
<dbReference type="GeneID" id="92514236"/>
<dbReference type="Proteomes" id="UP000673552">
    <property type="component" value="Chromosome 26"/>
</dbReference>
<dbReference type="SMR" id="A0A836KKP1"/>
<dbReference type="Pfam" id="PF23398">
    <property type="entry name" value="FAZ1_cons"/>
    <property type="match status" value="1"/>
</dbReference>
<protein>
    <recommendedName>
        <fullName evidence="3">Flagellar attachment zone protein 1 conserved domain-containing protein</fullName>
    </recommendedName>
</protein>
<evidence type="ECO:0000259" key="3">
    <source>
        <dbReference type="Pfam" id="PF23398"/>
    </source>
</evidence>
<dbReference type="OrthoDB" id="271560at2759"/>
<feature type="compositionally biased region" description="Basic and acidic residues" evidence="2">
    <location>
        <begin position="735"/>
        <end position="750"/>
    </location>
</feature>
<feature type="coiled-coil region" evidence="1">
    <location>
        <begin position="418"/>
        <end position="479"/>
    </location>
</feature>
<organism evidence="4 5">
    <name type="scientific">Leishmania martiniquensis</name>
    <dbReference type="NCBI Taxonomy" id="1580590"/>
    <lineage>
        <taxon>Eukaryota</taxon>
        <taxon>Discoba</taxon>
        <taxon>Euglenozoa</taxon>
        <taxon>Kinetoplastea</taxon>
        <taxon>Metakinetoplastina</taxon>
        <taxon>Trypanosomatida</taxon>
        <taxon>Trypanosomatidae</taxon>
        <taxon>Leishmaniinae</taxon>
        <taxon>Leishmania</taxon>
    </lineage>
</organism>
<dbReference type="Gene3D" id="1.20.920.60">
    <property type="match status" value="1"/>
</dbReference>
<evidence type="ECO:0000313" key="5">
    <source>
        <dbReference type="Proteomes" id="UP000673552"/>
    </source>
</evidence>
<dbReference type="InterPro" id="IPR056614">
    <property type="entry name" value="FAZ1_cons"/>
</dbReference>
<feature type="domain" description="Flagellar attachment zone protein 1 conserved" evidence="3">
    <location>
        <begin position="511"/>
        <end position="599"/>
    </location>
</feature>
<dbReference type="RefSeq" id="XP_067177955.1">
    <property type="nucleotide sequence ID" value="XM_067321724.1"/>
</dbReference>
<comment type="caution">
    <text evidence="4">The sequence shown here is derived from an EMBL/GenBank/DDBJ whole genome shotgun (WGS) entry which is preliminary data.</text>
</comment>
<feature type="compositionally biased region" description="Low complexity" evidence="2">
    <location>
        <begin position="825"/>
        <end position="842"/>
    </location>
</feature>